<dbReference type="PROSITE" id="PS50878">
    <property type="entry name" value="RT_POL"/>
    <property type="match status" value="1"/>
</dbReference>
<dbReference type="SUPFAM" id="SSF53098">
    <property type="entry name" value="Ribonuclease H-like"/>
    <property type="match status" value="1"/>
</dbReference>
<dbReference type="InterPro" id="IPR041588">
    <property type="entry name" value="Integrase_H2C2"/>
</dbReference>
<evidence type="ECO:0000256" key="5">
    <source>
        <dbReference type="ARBA" id="ARBA00022722"/>
    </source>
</evidence>
<dbReference type="Gene3D" id="3.30.70.270">
    <property type="match status" value="2"/>
</dbReference>
<keyword evidence="3" id="KW-0808">Transferase</keyword>
<dbReference type="InterPro" id="IPR036397">
    <property type="entry name" value="RNaseH_sf"/>
</dbReference>
<dbReference type="InterPro" id="IPR000477">
    <property type="entry name" value="RT_dom"/>
</dbReference>
<feature type="region of interest" description="Disordered" evidence="9">
    <location>
        <begin position="40"/>
        <end position="82"/>
    </location>
</feature>
<dbReference type="Proteomes" id="UP000615446">
    <property type="component" value="Unassembled WGS sequence"/>
</dbReference>
<dbReference type="InterPro" id="IPR050951">
    <property type="entry name" value="Retrovirus_Pol_polyprotein"/>
</dbReference>
<dbReference type="InterPro" id="IPR041373">
    <property type="entry name" value="RT_RNaseH"/>
</dbReference>
<feature type="domain" description="Reverse transcriptase" evidence="10">
    <location>
        <begin position="250"/>
        <end position="429"/>
    </location>
</feature>
<organism evidence="12 13">
    <name type="scientific">Rhizophagus clarus</name>
    <dbReference type="NCBI Taxonomy" id="94130"/>
    <lineage>
        <taxon>Eukaryota</taxon>
        <taxon>Fungi</taxon>
        <taxon>Fungi incertae sedis</taxon>
        <taxon>Mucoromycota</taxon>
        <taxon>Glomeromycotina</taxon>
        <taxon>Glomeromycetes</taxon>
        <taxon>Glomerales</taxon>
        <taxon>Glomeraceae</taxon>
        <taxon>Rhizophagus</taxon>
    </lineage>
</organism>
<evidence type="ECO:0000259" key="10">
    <source>
        <dbReference type="PROSITE" id="PS50878"/>
    </source>
</evidence>
<dbReference type="GO" id="GO:0003964">
    <property type="term" value="F:RNA-directed DNA polymerase activity"/>
    <property type="evidence" value="ECO:0007669"/>
    <property type="project" value="UniProtKB-KW"/>
</dbReference>
<dbReference type="OrthoDB" id="5582742at2759"/>
<dbReference type="EMBL" id="BLAL01000074">
    <property type="protein sequence ID" value="GES83890.1"/>
    <property type="molecule type" value="Genomic_DNA"/>
</dbReference>
<dbReference type="Gene3D" id="2.40.70.10">
    <property type="entry name" value="Acid Proteases"/>
    <property type="match status" value="1"/>
</dbReference>
<dbReference type="GO" id="GO:0003676">
    <property type="term" value="F:nucleic acid binding"/>
    <property type="evidence" value="ECO:0007669"/>
    <property type="project" value="InterPro"/>
</dbReference>
<keyword evidence="7" id="KW-0378">Hydrolase</keyword>
<keyword evidence="2" id="KW-0645">Protease</keyword>
<protein>
    <recommendedName>
        <fullName evidence="1">RNA-directed DNA polymerase</fullName>
        <ecNumber evidence="1">2.7.7.49</ecNumber>
    </recommendedName>
</protein>
<dbReference type="FunFam" id="3.10.10.10:FF:000007">
    <property type="entry name" value="Retrovirus-related Pol polyprotein from transposon 17.6-like Protein"/>
    <property type="match status" value="1"/>
</dbReference>
<dbReference type="PANTHER" id="PTHR37984:SF5">
    <property type="entry name" value="PROTEIN NYNRIN-LIKE"/>
    <property type="match status" value="1"/>
</dbReference>
<dbReference type="Gene3D" id="3.10.20.370">
    <property type="match status" value="1"/>
</dbReference>
<keyword evidence="5" id="KW-0540">Nuclease</keyword>
<dbReference type="CDD" id="cd09274">
    <property type="entry name" value="RNase_HI_RT_Ty3"/>
    <property type="match status" value="1"/>
</dbReference>
<evidence type="ECO:0000256" key="8">
    <source>
        <dbReference type="ARBA" id="ARBA00022918"/>
    </source>
</evidence>
<evidence type="ECO:0000256" key="9">
    <source>
        <dbReference type="SAM" id="MobiDB-lite"/>
    </source>
</evidence>
<evidence type="ECO:0000313" key="13">
    <source>
        <dbReference type="Proteomes" id="UP000615446"/>
    </source>
</evidence>
<dbReference type="GO" id="GO:0004519">
    <property type="term" value="F:endonuclease activity"/>
    <property type="evidence" value="ECO:0007669"/>
    <property type="project" value="UniProtKB-KW"/>
</dbReference>
<dbReference type="Pfam" id="PF17921">
    <property type="entry name" value="Integrase_H2C2"/>
    <property type="match status" value="1"/>
</dbReference>
<evidence type="ECO:0000256" key="3">
    <source>
        <dbReference type="ARBA" id="ARBA00022679"/>
    </source>
</evidence>
<dbReference type="CDD" id="cd01647">
    <property type="entry name" value="RT_LTR"/>
    <property type="match status" value="1"/>
</dbReference>
<dbReference type="SUPFAM" id="SSF50630">
    <property type="entry name" value="Acid proteases"/>
    <property type="match status" value="1"/>
</dbReference>
<keyword evidence="8" id="KW-0695">RNA-directed DNA polymerase</keyword>
<feature type="compositionally biased region" description="Basic and acidic residues" evidence="9">
    <location>
        <begin position="43"/>
        <end position="57"/>
    </location>
</feature>
<evidence type="ECO:0000256" key="6">
    <source>
        <dbReference type="ARBA" id="ARBA00022759"/>
    </source>
</evidence>
<accession>A0A8H3QNR2</accession>
<dbReference type="Pfam" id="PF08284">
    <property type="entry name" value="RVP_2"/>
    <property type="match status" value="1"/>
</dbReference>
<evidence type="ECO:0000256" key="4">
    <source>
        <dbReference type="ARBA" id="ARBA00022695"/>
    </source>
</evidence>
<dbReference type="EMBL" id="BLAL01000169">
    <property type="protein sequence ID" value="GES87530.1"/>
    <property type="molecule type" value="Genomic_DNA"/>
</dbReference>
<dbReference type="InterPro" id="IPR043128">
    <property type="entry name" value="Rev_trsase/Diguanyl_cyclase"/>
</dbReference>
<dbReference type="FunFam" id="3.10.20.370:FF:000001">
    <property type="entry name" value="Retrovirus-related Pol polyprotein from transposon 17.6-like protein"/>
    <property type="match status" value="1"/>
</dbReference>
<sequence length="956" mass="111077">MIEPYTTQQLFDQPADITVGQLLAMNPKLRMAVNKNLRKPIVRKKDETTEKRTTANEEKDENEATEVEDLMAINTSKPSDDKSSALYCEASIKHIKFPLIVDSGSAGSIMSLTLLKDLQMEITRASKTVMVNVNGERRRPLGAVSAIPLNIMGRIIPMDAIVTDADSYAAIVGNDWLRKTKANIDYGTNELTLKWEDEILRVPTECQTMPHHITTIEVPDIEEDEDVEEETVEEEADEAIEESEEEYETEDDEKQQEQLSQWTSPVVVVEKKNGKKRLCVDYRKLNKVTKRDCYPLPRIDDMLETLSGSQWFSSLDLASGFWQVELDQKDREKSTFITRFGTYEFTVMPFGLCNAPATFQRLMDTVLRDILWQFVVVYIDDINVGSKTFEEHLLHLEQVFSRLAQAGLKLSPEKCFFFKDEIPFLGHVVSRHGIQTDPEKLRVIKEFPIPKDLTQLRGFIALASYYRKFVKNFSRIVEPLNRLLKKNTPFVWGNDQVDSFEYLKTCLMTPPILSYPNFEKPFILYTDASTFALGAILSQKNEDKKERVIAYASRTLGKHERNYGITELECLAVVWAVKHFHHYLHGQKFTVITDHAALRYLLNLSNPAGRLGRWLMFLNSYNLEIINRPGKQHTNFLTTLLLPVHLSKEQQAAIKRKSRYFVVIDEQLYKKNKSNPNRPLKVVKQDEIDDVLHHMHSDPLAGHFSLDETYRKIKIRYYWPQMFEDVRNYVKTCDECQRRGKNRRAEPLHPIKIGQPFDRVGMDIVGPLPQTKDGNKYIVVATEYLTKWPEARAIPDAKATSVVTRKHNTTRHEPFYLMYGRETILPIEFKVATSAMLNIGNDEQEDLLNRVRMISGRMAEERLVTQDRIYDQQQRQKQKYGKNIKEQYYKIGDLVLLYKSHLRERKKLEERWTGPYYIHEVRENGVYKLRTMEGKILKVPVNSERLKQYYSRGDLV</sequence>
<dbReference type="FunFam" id="3.30.70.270:FF:000020">
    <property type="entry name" value="Transposon Tf2-6 polyprotein-like Protein"/>
    <property type="match status" value="1"/>
</dbReference>
<comment type="caution">
    <text evidence="12">The sequence shown here is derived from an EMBL/GenBank/DDBJ whole genome shotgun (WGS) entry which is preliminary data.</text>
</comment>
<dbReference type="FunFam" id="1.10.340.70:FF:000001">
    <property type="entry name" value="Retrovirus-related Pol polyprotein from transposon gypsy-like Protein"/>
    <property type="match status" value="1"/>
</dbReference>
<dbReference type="Pfam" id="PF17917">
    <property type="entry name" value="RT_RNaseH"/>
    <property type="match status" value="1"/>
</dbReference>
<feature type="compositionally biased region" description="Acidic residues" evidence="9">
    <location>
        <begin position="222"/>
        <end position="254"/>
    </location>
</feature>
<dbReference type="GO" id="GO:0008233">
    <property type="term" value="F:peptidase activity"/>
    <property type="evidence" value="ECO:0007669"/>
    <property type="project" value="UniProtKB-KW"/>
</dbReference>
<dbReference type="Gene3D" id="3.30.420.10">
    <property type="entry name" value="Ribonuclease H-like superfamily/Ribonuclease H"/>
    <property type="match status" value="1"/>
</dbReference>
<keyword evidence="4" id="KW-0548">Nucleotidyltransferase</keyword>
<gene>
    <name evidence="11" type="ORF">RCL2_001103900</name>
    <name evidence="12" type="ORF">RCL2_001452200</name>
</gene>
<dbReference type="Gene3D" id="1.10.340.70">
    <property type="match status" value="1"/>
</dbReference>
<dbReference type="GO" id="GO:0006508">
    <property type="term" value="P:proteolysis"/>
    <property type="evidence" value="ECO:0007669"/>
    <property type="project" value="UniProtKB-KW"/>
</dbReference>
<dbReference type="Pfam" id="PF00078">
    <property type="entry name" value="RVT_1"/>
    <property type="match status" value="1"/>
</dbReference>
<evidence type="ECO:0000256" key="1">
    <source>
        <dbReference type="ARBA" id="ARBA00012493"/>
    </source>
</evidence>
<proteinExistence type="predicted"/>
<evidence type="ECO:0000256" key="7">
    <source>
        <dbReference type="ARBA" id="ARBA00022801"/>
    </source>
</evidence>
<evidence type="ECO:0000313" key="11">
    <source>
        <dbReference type="EMBL" id="GES83890.1"/>
    </source>
</evidence>
<name>A0A8H3QNR2_9GLOM</name>
<feature type="region of interest" description="Disordered" evidence="9">
    <location>
        <begin position="222"/>
        <end position="261"/>
    </location>
</feature>
<dbReference type="InterPro" id="IPR021109">
    <property type="entry name" value="Peptidase_aspartic_dom_sf"/>
</dbReference>
<dbReference type="AlphaFoldDB" id="A0A8H3QNR2"/>
<dbReference type="InterPro" id="IPR043502">
    <property type="entry name" value="DNA/RNA_pol_sf"/>
</dbReference>
<dbReference type="Gene3D" id="3.10.10.10">
    <property type="entry name" value="HIV Type 1 Reverse Transcriptase, subunit A, domain 1"/>
    <property type="match status" value="1"/>
</dbReference>
<evidence type="ECO:0000256" key="2">
    <source>
        <dbReference type="ARBA" id="ARBA00022670"/>
    </source>
</evidence>
<feature type="compositionally biased region" description="Acidic residues" evidence="9">
    <location>
        <begin position="58"/>
        <end position="69"/>
    </location>
</feature>
<keyword evidence="6" id="KW-0255">Endonuclease</keyword>
<dbReference type="InterPro" id="IPR012337">
    <property type="entry name" value="RNaseH-like_sf"/>
</dbReference>
<evidence type="ECO:0000313" key="12">
    <source>
        <dbReference type="EMBL" id="GES87530.1"/>
    </source>
</evidence>
<dbReference type="CDD" id="cd00303">
    <property type="entry name" value="retropepsin_like"/>
    <property type="match status" value="1"/>
</dbReference>
<dbReference type="EC" id="2.7.7.49" evidence="1"/>
<reference evidence="12" key="1">
    <citation type="submission" date="2019-10" db="EMBL/GenBank/DDBJ databases">
        <title>Conservation and host-specific expression of non-tandemly repeated heterogenous ribosome RNA gene in arbuscular mycorrhizal fungi.</title>
        <authorList>
            <person name="Maeda T."/>
            <person name="Kobayashi Y."/>
            <person name="Nakagawa T."/>
            <person name="Ezawa T."/>
            <person name="Yamaguchi K."/>
            <person name="Bino T."/>
            <person name="Nishimoto Y."/>
            <person name="Shigenobu S."/>
            <person name="Kawaguchi M."/>
        </authorList>
    </citation>
    <scope>NUCLEOTIDE SEQUENCE</scope>
    <source>
        <strain evidence="12">HR1</strain>
    </source>
</reference>
<dbReference type="SUPFAM" id="SSF56672">
    <property type="entry name" value="DNA/RNA polymerases"/>
    <property type="match status" value="1"/>
</dbReference>
<dbReference type="PANTHER" id="PTHR37984">
    <property type="entry name" value="PROTEIN CBG26694"/>
    <property type="match status" value="1"/>
</dbReference>